<organism evidence="2 3">
    <name type="scientific">Microdochium bolleyi</name>
    <dbReference type="NCBI Taxonomy" id="196109"/>
    <lineage>
        <taxon>Eukaryota</taxon>
        <taxon>Fungi</taxon>
        <taxon>Dikarya</taxon>
        <taxon>Ascomycota</taxon>
        <taxon>Pezizomycotina</taxon>
        <taxon>Sordariomycetes</taxon>
        <taxon>Xylariomycetidae</taxon>
        <taxon>Xylariales</taxon>
        <taxon>Microdochiaceae</taxon>
        <taxon>Microdochium</taxon>
    </lineage>
</organism>
<name>A0A136ILU3_9PEZI</name>
<dbReference type="InterPro" id="IPR002347">
    <property type="entry name" value="SDR_fam"/>
</dbReference>
<dbReference type="InParanoid" id="A0A136ILU3"/>
<dbReference type="PANTHER" id="PTHR43157">
    <property type="entry name" value="PHOSPHATIDYLINOSITOL-GLYCAN BIOSYNTHESIS CLASS F PROTEIN-RELATED"/>
    <property type="match status" value="1"/>
</dbReference>
<evidence type="ECO:0000313" key="2">
    <source>
        <dbReference type="EMBL" id="KXJ85748.1"/>
    </source>
</evidence>
<evidence type="ECO:0000256" key="1">
    <source>
        <dbReference type="ARBA" id="ARBA00023002"/>
    </source>
</evidence>
<dbReference type="GO" id="GO:0016491">
    <property type="term" value="F:oxidoreductase activity"/>
    <property type="evidence" value="ECO:0007669"/>
    <property type="project" value="UniProtKB-KW"/>
</dbReference>
<dbReference type="OrthoDB" id="542013at2759"/>
<reference evidence="3" key="1">
    <citation type="submission" date="2016-02" db="EMBL/GenBank/DDBJ databases">
        <title>Draft genome sequence of Microdochium bolleyi, a fungal endophyte of beachgrass.</title>
        <authorList>
            <consortium name="DOE Joint Genome Institute"/>
            <person name="David A.S."/>
            <person name="May G."/>
            <person name="Haridas S."/>
            <person name="Lim J."/>
            <person name="Wang M."/>
            <person name="Labutti K."/>
            <person name="Lipzen A."/>
            <person name="Barry K."/>
            <person name="Grigoriev I.V."/>
        </authorList>
    </citation>
    <scope>NUCLEOTIDE SEQUENCE [LARGE SCALE GENOMIC DNA]</scope>
    <source>
        <strain evidence="3">J235TASD1</strain>
    </source>
</reference>
<evidence type="ECO:0000313" key="3">
    <source>
        <dbReference type="Proteomes" id="UP000070501"/>
    </source>
</evidence>
<protein>
    <recommendedName>
        <fullName evidence="4">Short-chain dehydrogenase</fullName>
    </recommendedName>
</protein>
<dbReference type="STRING" id="196109.A0A136ILU3"/>
<gene>
    <name evidence="2" type="ORF">Micbo1qcDRAFT_153852</name>
</gene>
<evidence type="ECO:0008006" key="4">
    <source>
        <dbReference type="Google" id="ProtNLM"/>
    </source>
</evidence>
<dbReference type="SUPFAM" id="SSF51735">
    <property type="entry name" value="NAD(P)-binding Rossmann-fold domains"/>
    <property type="match status" value="1"/>
</dbReference>
<keyword evidence="3" id="KW-1185">Reference proteome</keyword>
<dbReference type="Gene3D" id="3.40.50.720">
    <property type="entry name" value="NAD(P)-binding Rossmann-like Domain"/>
    <property type="match status" value="1"/>
</dbReference>
<keyword evidence="1" id="KW-0560">Oxidoreductase</keyword>
<dbReference type="Proteomes" id="UP000070501">
    <property type="component" value="Unassembled WGS sequence"/>
</dbReference>
<dbReference type="Pfam" id="PF00106">
    <property type="entry name" value="adh_short"/>
    <property type="match status" value="1"/>
</dbReference>
<dbReference type="InterPro" id="IPR036291">
    <property type="entry name" value="NAD(P)-bd_dom_sf"/>
</dbReference>
<sequence length="346" mass="37583">MSVFSGLYAAKTVINGKFCVTLPIPASDDSFADHTYVITGANSGLGFEACLHLARVGVGRLILAVRTLSKGEDARHKILDAIASNDWRSKDHTIVIEVWQLDMDSYASVKAFAGRCASDLDRLDGVLANAGIMTTKFDYSNSVERTLQVNVLCTLYLYLLLLPQMRGSAERTGFASRFAIPNSALHYAAPTAELTMTTPIIDRLNDPAKADMAGRYPLSKLLVLYAVRELAARQGTAGGHSGSSGVIINTPNPSFCKSDLHRENPDSKAFQVFEKIMARSAEEGARTLVHGLLAGPETNGQYLSDCKVEIPARHVTSRWGQGIQKSFLEEVLVKLERVHPGISSNI</sequence>
<dbReference type="EMBL" id="KQ964275">
    <property type="protein sequence ID" value="KXJ85748.1"/>
    <property type="molecule type" value="Genomic_DNA"/>
</dbReference>
<accession>A0A136ILU3</accession>
<proteinExistence type="predicted"/>
<dbReference type="PANTHER" id="PTHR43157:SF31">
    <property type="entry name" value="PHOSPHATIDYLINOSITOL-GLYCAN BIOSYNTHESIS CLASS F PROTEIN"/>
    <property type="match status" value="1"/>
</dbReference>
<dbReference type="PRINTS" id="PR00081">
    <property type="entry name" value="GDHRDH"/>
</dbReference>
<dbReference type="AlphaFoldDB" id="A0A136ILU3"/>